<evidence type="ECO:0000313" key="2">
    <source>
        <dbReference type="EMBL" id="KFI44759.1"/>
    </source>
</evidence>
<organism evidence="2 3">
    <name type="scientific">Bifidobacterium bohemicum DSM 22767</name>
    <dbReference type="NCBI Taxonomy" id="1437606"/>
    <lineage>
        <taxon>Bacteria</taxon>
        <taxon>Bacillati</taxon>
        <taxon>Actinomycetota</taxon>
        <taxon>Actinomycetes</taxon>
        <taxon>Bifidobacteriales</taxon>
        <taxon>Bifidobacteriaceae</taxon>
        <taxon>Bifidobacterium</taxon>
    </lineage>
</organism>
<feature type="region of interest" description="Disordered" evidence="1">
    <location>
        <begin position="1"/>
        <end position="84"/>
    </location>
</feature>
<comment type="caution">
    <text evidence="2">The sequence shown here is derived from an EMBL/GenBank/DDBJ whole genome shotgun (WGS) entry which is preliminary data.</text>
</comment>
<dbReference type="OrthoDB" id="3239777at2"/>
<dbReference type="EMBL" id="JGYP01000005">
    <property type="protein sequence ID" value="KFI44759.1"/>
    <property type="molecule type" value="Genomic_DNA"/>
</dbReference>
<dbReference type="RefSeq" id="WP_143242517.1">
    <property type="nucleotide sequence ID" value="NZ_JDUS01000022.1"/>
</dbReference>
<reference evidence="2 3" key="1">
    <citation type="submission" date="2014-03" db="EMBL/GenBank/DDBJ databases">
        <title>Genomics of Bifidobacteria.</title>
        <authorList>
            <person name="Ventura M."/>
            <person name="Milani C."/>
            <person name="Lugli G.A."/>
        </authorList>
    </citation>
    <scope>NUCLEOTIDE SEQUENCE [LARGE SCALE GENOMIC DNA]</scope>
    <source>
        <strain evidence="2 3">DSM 22767</strain>
    </source>
</reference>
<dbReference type="eggNOG" id="ENOG5032D1A">
    <property type="taxonomic scope" value="Bacteria"/>
</dbReference>
<evidence type="ECO:0000256" key="1">
    <source>
        <dbReference type="SAM" id="MobiDB-lite"/>
    </source>
</evidence>
<evidence type="ECO:0000313" key="3">
    <source>
        <dbReference type="Proteomes" id="UP000029096"/>
    </source>
</evidence>
<feature type="compositionally biased region" description="Basic and acidic residues" evidence="1">
    <location>
        <begin position="11"/>
        <end position="25"/>
    </location>
</feature>
<proteinExistence type="predicted"/>
<keyword evidence="3" id="KW-1185">Reference proteome</keyword>
<feature type="compositionally biased region" description="Low complexity" evidence="1">
    <location>
        <begin position="63"/>
        <end position="79"/>
    </location>
</feature>
<name>A0A086ZE09_9BIFI</name>
<sequence length="179" mass="19351">MASARTMNAPDARRSHGSKMRETALRGDATGAETPARPSKSGNDEHGFRRTKPSHAHTERQSTAPTAAAITAETPGTPAHRGPSITREVIDNLTHGQTPRMIANRLGLPVDFIELVINQEQAAGRLDVYDLRSCNSTTGQGCDPDPESLVCASCPILPAAIRRRQSLTARLRSKLHKRT</sequence>
<dbReference type="Proteomes" id="UP000029096">
    <property type="component" value="Unassembled WGS sequence"/>
</dbReference>
<gene>
    <name evidence="2" type="ORF">BBOH_1485</name>
</gene>
<protein>
    <submittedName>
        <fullName evidence="2">Uncharacterized protein</fullName>
    </submittedName>
</protein>
<dbReference type="STRING" id="1437606.BBOH_1485"/>
<accession>A0A086ZE09</accession>
<dbReference type="AlphaFoldDB" id="A0A086ZE09"/>